<evidence type="ECO:0000313" key="6">
    <source>
        <dbReference type="Proteomes" id="UP000307768"/>
    </source>
</evidence>
<dbReference type="Pfam" id="PF19040">
    <property type="entry name" value="SGNH"/>
    <property type="match status" value="1"/>
</dbReference>
<protein>
    <submittedName>
        <fullName evidence="4">Acyltransferase</fullName>
    </submittedName>
</protein>
<keyword evidence="4" id="KW-0808">Transferase</keyword>
<keyword evidence="1" id="KW-0812">Transmembrane</keyword>
<reference evidence="4 6" key="1">
    <citation type="submission" date="2019-09" db="EMBL/GenBank/DDBJ databases">
        <title>Mumia zhuanghuii sp. nov. isolated from the intestinal contents of plateau pika (Ochotona curzoniae) in the Qinghai-Tibet plateau of China.</title>
        <authorList>
            <person name="Tian Z."/>
        </authorList>
    </citation>
    <scope>NUCLEOTIDE SEQUENCE [LARGE SCALE GENOMIC DNA]</scope>
    <source>
        <strain evidence="6">350</strain>
        <strain evidence="4">Z350</strain>
    </source>
</reference>
<dbReference type="InterPro" id="IPR050879">
    <property type="entry name" value="Acyltransferase_3"/>
</dbReference>
<evidence type="ECO:0000313" key="4">
    <source>
        <dbReference type="EMBL" id="KAA1418059.1"/>
    </source>
</evidence>
<evidence type="ECO:0000259" key="3">
    <source>
        <dbReference type="Pfam" id="PF19040"/>
    </source>
</evidence>
<dbReference type="AlphaFoldDB" id="A0A5Q6RJ62"/>
<name>A0A5Q6RJ62_9ACTN</name>
<feature type="transmembrane region" description="Helical" evidence="1">
    <location>
        <begin position="162"/>
        <end position="179"/>
    </location>
</feature>
<dbReference type="Pfam" id="PF01757">
    <property type="entry name" value="Acyl_transf_3"/>
    <property type="match status" value="1"/>
</dbReference>
<feature type="transmembrane region" description="Helical" evidence="1">
    <location>
        <begin position="186"/>
        <end position="205"/>
    </location>
</feature>
<feature type="transmembrane region" description="Helical" evidence="1">
    <location>
        <begin position="217"/>
        <end position="237"/>
    </location>
</feature>
<proteinExistence type="predicted"/>
<dbReference type="OrthoDB" id="3404679at2"/>
<keyword evidence="1" id="KW-0472">Membrane</keyword>
<dbReference type="GO" id="GO:0016020">
    <property type="term" value="C:membrane"/>
    <property type="evidence" value="ECO:0007669"/>
    <property type="project" value="TreeGrafter"/>
</dbReference>
<feature type="transmembrane region" description="Helical" evidence="1">
    <location>
        <begin position="348"/>
        <end position="365"/>
    </location>
</feature>
<evidence type="ECO:0000313" key="5">
    <source>
        <dbReference type="EMBL" id="KAA1424386.1"/>
    </source>
</evidence>
<dbReference type="EMBL" id="VDFQ02000001">
    <property type="protein sequence ID" value="KAA1424386.1"/>
    <property type="molecule type" value="Genomic_DNA"/>
</dbReference>
<accession>A0A5Q6RJ62</accession>
<dbReference type="PANTHER" id="PTHR23028">
    <property type="entry name" value="ACETYLTRANSFERASE"/>
    <property type="match status" value="1"/>
</dbReference>
<dbReference type="EMBL" id="VDFQ02000008">
    <property type="protein sequence ID" value="KAA1418059.1"/>
    <property type="molecule type" value="Genomic_DNA"/>
</dbReference>
<gene>
    <name evidence="5" type="ORF">FE697_000135</name>
    <name evidence="4" type="ORF">FE697_021755</name>
</gene>
<comment type="caution">
    <text evidence="4">The sequence shown here is derived from an EMBL/GenBank/DDBJ whole genome shotgun (WGS) entry which is preliminary data.</text>
</comment>
<sequence>MSSRSLAERSPRVRDERAALGTRADIQALRAVAVSLVLIYHLWPNRLTGGFTGVDVFFVISGFLITSHLIGRPPRSGRDLAGFWSRRIRRLLPASLLVLAVTLVASRLVAPETQWAATAKQAGAAALYVVNWLLASDAVDYLAAENSPTPVQHFWSLSVEEQFYIGWPLLILVLVALASRVRRSPTLVVAVGLGAVVAASFAYSVHETVTEPARAYFVTPTRVWELGVGGLLAVLIGKNGFGRGRSVEAVAWPPAARAVLAWTGLAAIVWTAFTYTGATPFPGWHAAVPVLGAAAVIAANAPEAPGSPAGLMAMRPVQWLGDVSYSVYLWHWPLIVLVPYATGSPLGLLDKLTILVASLVLAAWTKRYVEDRFRSPEWGRPLRKSYVLGIAGMAVVVAMAAAQLVEVDRGEDAARRALAAAIADDDPCFGASALAPGVSCPRTTEGPVVPAPAQALKDKSDAYEEVSGGKDCWASAPRFPVTVCEFGDPDAETSVALTGNSHAGQWLPALQEIARARGWRITTYLASQCAAAETEQQFDTADKSGRCSGWVKRVTRRIVTGGYDLVVYTNRISVPSVGNDIAGSQDDYRRGYEKVLSSVRASGVPITVIRDTPAPGTIIPDCLAENASDLTRCSAPRDRWEPAEPVVDAVHDLDDRGIVLADLNDRICRSERCDGAVGGVVVYFDGSHLTATYARTLAPVLERPLMKALARG</sequence>
<feature type="domain" description="SGNH" evidence="3">
    <location>
        <begin position="480"/>
        <end position="702"/>
    </location>
</feature>
<dbReference type="GO" id="GO:0016747">
    <property type="term" value="F:acyltransferase activity, transferring groups other than amino-acyl groups"/>
    <property type="evidence" value="ECO:0007669"/>
    <property type="project" value="InterPro"/>
</dbReference>
<feature type="transmembrane region" description="Helical" evidence="1">
    <location>
        <begin position="20"/>
        <end position="43"/>
    </location>
</feature>
<dbReference type="RefSeq" id="WP_149767153.1">
    <property type="nucleotide sequence ID" value="NZ_VDFQ02000001.1"/>
</dbReference>
<dbReference type="PANTHER" id="PTHR23028:SF53">
    <property type="entry name" value="ACYL_TRANSF_3 DOMAIN-CONTAINING PROTEIN"/>
    <property type="match status" value="1"/>
</dbReference>
<feature type="transmembrane region" description="Helical" evidence="1">
    <location>
        <begin position="49"/>
        <end position="70"/>
    </location>
</feature>
<organism evidence="4 6">
    <name type="scientific">Mumia zhuanghuii</name>
    <dbReference type="NCBI Taxonomy" id="2585211"/>
    <lineage>
        <taxon>Bacteria</taxon>
        <taxon>Bacillati</taxon>
        <taxon>Actinomycetota</taxon>
        <taxon>Actinomycetes</taxon>
        <taxon>Propionibacteriales</taxon>
        <taxon>Nocardioidaceae</taxon>
        <taxon>Mumia</taxon>
    </lineage>
</organism>
<dbReference type="Proteomes" id="UP000307768">
    <property type="component" value="Unassembled WGS sequence"/>
</dbReference>
<keyword evidence="1" id="KW-1133">Transmembrane helix</keyword>
<feature type="transmembrane region" description="Helical" evidence="1">
    <location>
        <begin position="258"/>
        <end position="278"/>
    </location>
</feature>
<evidence type="ECO:0000256" key="1">
    <source>
        <dbReference type="SAM" id="Phobius"/>
    </source>
</evidence>
<feature type="transmembrane region" description="Helical" evidence="1">
    <location>
        <begin position="386"/>
        <end position="405"/>
    </location>
</feature>
<feature type="domain" description="Acyltransferase 3" evidence="2">
    <location>
        <begin position="24"/>
        <end position="363"/>
    </location>
</feature>
<dbReference type="GO" id="GO:0009103">
    <property type="term" value="P:lipopolysaccharide biosynthetic process"/>
    <property type="evidence" value="ECO:0007669"/>
    <property type="project" value="TreeGrafter"/>
</dbReference>
<keyword evidence="4" id="KW-0012">Acyltransferase</keyword>
<dbReference type="InterPro" id="IPR043968">
    <property type="entry name" value="SGNH"/>
</dbReference>
<feature type="transmembrane region" description="Helical" evidence="1">
    <location>
        <begin position="91"/>
        <end position="110"/>
    </location>
</feature>
<dbReference type="InterPro" id="IPR002656">
    <property type="entry name" value="Acyl_transf_3_dom"/>
</dbReference>
<evidence type="ECO:0000259" key="2">
    <source>
        <dbReference type="Pfam" id="PF01757"/>
    </source>
</evidence>